<accession>A0ABR6SH36</accession>
<dbReference type="RefSeq" id="WP_011316339.1">
    <property type="nucleotide sequence ID" value="NZ_JACKZP010000275.1"/>
</dbReference>
<evidence type="ECO:0000313" key="1">
    <source>
        <dbReference type="EMBL" id="MBC1305690.1"/>
    </source>
</evidence>
<proteinExistence type="predicted"/>
<name>A0ABR6SH36_ANAVA</name>
<dbReference type="EMBL" id="JACKZP010000275">
    <property type="protein sequence ID" value="MBC1305690.1"/>
    <property type="molecule type" value="Genomic_DNA"/>
</dbReference>
<organism evidence="1 2">
    <name type="scientific">Trichormus variabilis N2B</name>
    <dbReference type="NCBI Taxonomy" id="2681315"/>
    <lineage>
        <taxon>Bacteria</taxon>
        <taxon>Bacillati</taxon>
        <taxon>Cyanobacteriota</taxon>
        <taxon>Cyanophyceae</taxon>
        <taxon>Nostocales</taxon>
        <taxon>Nostocaceae</taxon>
        <taxon>Trichormus</taxon>
    </lineage>
</organism>
<dbReference type="Proteomes" id="UP000570851">
    <property type="component" value="Unassembled WGS sequence"/>
</dbReference>
<dbReference type="CDD" id="cd10227">
    <property type="entry name" value="ASKHA_NBD_ParM-like"/>
    <property type="match status" value="1"/>
</dbReference>
<sequence length="399" mass="44190">MTKTDQETAKQAKTYTKLLLTTDLGGSSTKAVAQIYPEGVPIVLRMSPEVADVGVASVRHLNADVLPQDSSWVGTAEEYYALGSIARTEFAGTAALKDLKSNYALPKIYSLLWLAKCQLKVNFEEILVQILLPPGEDKNLQDLIKKFVQTLKQGVMTPTGKMRLKVSSFQLFAEGTGIIAYRSRSLSTAFLQKNIGVLMLGHRNASFTLSEKGKAVKKESTDLGMNWVLEKFVERTSVGLSKDDPRIAAALVEASKGNLTALQNLSRKNTATEISSDLNLFKSVLGVIRDDYCRALLRWVKNHVPLDEVLICGGTGEFVRQELTQYFQKESIPIVWNGGVIIPKPLDTVGLGERLADVWATHINYVRMLDESFGYERKQKLVPDSYSPPVNHLTSTHRV</sequence>
<protein>
    <submittedName>
        <fullName evidence="1">ParM/StbA family protein</fullName>
    </submittedName>
</protein>
<gene>
    <name evidence="1" type="ORF">GNE12_27780</name>
</gene>
<comment type="caution">
    <text evidence="1">The sequence shown here is derived from an EMBL/GenBank/DDBJ whole genome shotgun (WGS) entry which is preliminary data.</text>
</comment>
<dbReference type="Gene3D" id="3.30.420.40">
    <property type="match status" value="2"/>
</dbReference>
<keyword evidence="2" id="KW-1185">Reference proteome</keyword>
<keyword evidence="1" id="KW-0614">Plasmid</keyword>
<dbReference type="GeneID" id="58726949"/>
<evidence type="ECO:0000313" key="2">
    <source>
        <dbReference type="Proteomes" id="UP000570851"/>
    </source>
</evidence>
<reference evidence="1 2" key="1">
    <citation type="submission" date="2019-11" db="EMBL/GenBank/DDBJ databases">
        <title>Comparison of genomes from free-living endosymbiotic cyanobacteria isolated from Azolla.</title>
        <authorList>
            <person name="Thiel T."/>
            <person name="Pratte B."/>
        </authorList>
    </citation>
    <scope>NUCLEOTIDE SEQUENCE [LARGE SCALE GENOMIC DNA]</scope>
    <source>
        <strain evidence="1 2">N2B</strain>
        <plasmid evidence="1">pN2B-A</plasmid>
    </source>
</reference>
<geneLocation type="plasmid" evidence="1">
    <name>pN2B-A</name>
</geneLocation>